<proteinExistence type="predicted"/>
<dbReference type="SUPFAM" id="SSF103190">
    <property type="entry name" value="Sensory domain-like"/>
    <property type="match status" value="1"/>
</dbReference>
<accession>A0A9E4U4Y4</accession>
<comment type="caution">
    <text evidence="1">The sequence shown here is derived from an EMBL/GenBank/DDBJ whole genome shotgun (WGS) entry which is preliminary data.</text>
</comment>
<dbReference type="Proteomes" id="UP000886667">
    <property type="component" value="Unassembled WGS sequence"/>
</dbReference>
<dbReference type="AlphaFoldDB" id="A0A9E4U4Y4"/>
<organism evidence="1 2">
    <name type="scientific">Candidatus Thiodiazotropha taylori</name>
    <dbReference type="NCBI Taxonomy" id="2792791"/>
    <lineage>
        <taxon>Bacteria</taxon>
        <taxon>Pseudomonadati</taxon>
        <taxon>Pseudomonadota</taxon>
        <taxon>Gammaproteobacteria</taxon>
        <taxon>Chromatiales</taxon>
        <taxon>Sedimenticolaceae</taxon>
        <taxon>Candidatus Thiodiazotropha</taxon>
    </lineage>
</organism>
<name>A0A9E4U4Y4_9GAMM</name>
<dbReference type="EMBL" id="JAEPCM010000356">
    <property type="protein sequence ID" value="MCG7946803.1"/>
    <property type="molecule type" value="Genomic_DNA"/>
</dbReference>
<sequence length="315" mass="35770">MSAVKQIILAKKDALAGAIGEPLSELAKQCAQVWQDPDALDGVLLEHIGDITNCEFLYAWDLEGLEISSLVMPDGVDKSWRGRDLSERPYLKNNLPFKGVMLSSVYHSQFSHRECVTALQAVRQNKNLVGFIAADFSLDKLNADENASMGQPQWQQFKGDPAVRGQLFMQQRVQSRLDEHIDSVHETVYDLMTEHGIFHCKIHFSSGRCSFWDMDDPYSYHIHGVEEIIDPDIVLAYPLHPYPERAKVTPQQLRDVLQEFKALRFVDETIYLRSASVNIMNGMLGLTFSCDGSHYMPVEEFLAKNLSFWLGTNEI</sequence>
<evidence type="ECO:0000313" key="1">
    <source>
        <dbReference type="EMBL" id="MCG7946803.1"/>
    </source>
</evidence>
<gene>
    <name evidence="1" type="ORF">JAZ07_10715</name>
</gene>
<dbReference type="InterPro" id="IPR029151">
    <property type="entry name" value="Sensor-like_sf"/>
</dbReference>
<protein>
    <submittedName>
        <fullName evidence="1">Uncharacterized protein</fullName>
    </submittedName>
</protein>
<reference evidence="1" key="1">
    <citation type="journal article" date="2021" name="Proc. Natl. Acad. Sci. U.S.A.">
        <title>Global biogeography of chemosynthetic symbionts reveals both localized and globally distributed symbiont groups. .</title>
        <authorList>
            <person name="Osvatic J.T."/>
            <person name="Wilkins L.G.E."/>
            <person name="Leibrecht L."/>
            <person name="Leray M."/>
            <person name="Zauner S."/>
            <person name="Polzin J."/>
            <person name="Camacho Y."/>
            <person name="Gros O."/>
            <person name="van Gils J.A."/>
            <person name="Eisen J.A."/>
            <person name="Petersen J.M."/>
            <person name="Yuen B."/>
        </authorList>
    </citation>
    <scope>NUCLEOTIDE SEQUENCE</scope>
    <source>
        <strain evidence="1">MAGclacostrist064TRANS</strain>
    </source>
</reference>
<evidence type="ECO:0000313" key="2">
    <source>
        <dbReference type="Proteomes" id="UP000886667"/>
    </source>
</evidence>